<protein>
    <submittedName>
        <fullName evidence="8">Hydrolase, NUDIX family protein</fullName>
    </submittedName>
</protein>
<dbReference type="CDD" id="cd03426">
    <property type="entry name" value="NUDIX_CoAse_Nudt7"/>
    <property type="match status" value="1"/>
</dbReference>
<dbReference type="AlphaFoldDB" id="V6SRT0"/>
<dbReference type="RefSeq" id="WP_023579138.1">
    <property type="nucleotide sequence ID" value="NZ_AVGG01000005.1"/>
</dbReference>
<proteinExistence type="predicted"/>
<dbReference type="SUPFAM" id="SSF55811">
    <property type="entry name" value="Nudix"/>
    <property type="match status" value="1"/>
</dbReference>
<dbReference type="PANTHER" id="PTHR12992:SF11">
    <property type="entry name" value="MITOCHONDRIAL COENZYME A DIPHOSPHATASE NUDT8"/>
    <property type="match status" value="1"/>
</dbReference>
<dbReference type="eggNOG" id="COG0494">
    <property type="taxonomic scope" value="Bacteria"/>
</dbReference>
<dbReference type="InterPro" id="IPR045121">
    <property type="entry name" value="CoAse"/>
</dbReference>
<keyword evidence="4 8" id="KW-0378">Hydrolase</keyword>
<evidence type="ECO:0000256" key="2">
    <source>
        <dbReference type="ARBA" id="ARBA00001946"/>
    </source>
</evidence>
<evidence type="ECO:0000256" key="3">
    <source>
        <dbReference type="ARBA" id="ARBA00022723"/>
    </source>
</evidence>
<reference evidence="8 9" key="1">
    <citation type="submission" date="2013-08" db="EMBL/GenBank/DDBJ databases">
        <title>Flavobacterium limnosediminis JC2902 genome sequencing.</title>
        <authorList>
            <person name="Lee K."/>
            <person name="Yi H."/>
            <person name="Park S."/>
            <person name="Chun J."/>
        </authorList>
    </citation>
    <scope>NUCLEOTIDE SEQUENCE [LARGE SCALE GENOMIC DNA]</scope>
    <source>
        <strain evidence="8 9">JC2902</strain>
    </source>
</reference>
<gene>
    <name evidence="8" type="ORF">FLJC2902T_14990</name>
</gene>
<keyword evidence="5" id="KW-0460">Magnesium</keyword>
<dbReference type="InterPro" id="IPR000086">
    <property type="entry name" value="NUDIX_hydrolase_dom"/>
</dbReference>
<comment type="cofactor">
    <cofactor evidence="2">
        <name>Mg(2+)</name>
        <dbReference type="ChEBI" id="CHEBI:18420"/>
    </cofactor>
</comment>
<evidence type="ECO:0000256" key="1">
    <source>
        <dbReference type="ARBA" id="ARBA00001936"/>
    </source>
</evidence>
<dbReference type="PATRIC" id="fig|1341181.4.peg.1475"/>
<comment type="caution">
    <text evidence="8">The sequence shown here is derived from an EMBL/GenBank/DDBJ whole genome shotgun (WGS) entry which is preliminary data.</text>
</comment>
<dbReference type="STRING" id="1341181.FLJC2902T_14990"/>
<accession>V6SRT0</accession>
<dbReference type="Gene3D" id="3.90.79.10">
    <property type="entry name" value="Nucleoside Triphosphate Pyrophosphohydrolase"/>
    <property type="match status" value="1"/>
</dbReference>
<name>V6SRT0_9FLAO</name>
<dbReference type="PROSITE" id="PS51462">
    <property type="entry name" value="NUDIX"/>
    <property type="match status" value="1"/>
</dbReference>
<dbReference type="GO" id="GO:0046872">
    <property type="term" value="F:metal ion binding"/>
    <property type="evidence" value="ECO:0007669"/>
    <property type="project" value="UniProtKB-KW"/>
</dbReference>
<evidence type="ECO:0000259" key="7">
    <source>
        <dbReference type="PROSITE" id="PS51462"/>
    </source>
</evidence>
<dbReference type="OrthoDB" id="9802805at2"/>
<evidence type="ECO:0000313" key="9">
    <source>
        <dbReference type="Proteomes" id="UP000018004"/>
    </source>
</evidence>
<evidence type="ECO:0000256" key="6">
    <source>
        <dbReference type="ARBA" id="ARBA00023211"/>
    </source>
</evidence>
<dbReference type="InterPro" id="IPR015797">
    <property type="entry name" value="NUDIX_hydrolase-like_dom_sf"/>
</dbReference>
<dbReference type="Proteomes" id="UP000018004">
    <property type="component" value="Unassembled WGS sequence"/>
</dbReference>
<evidence type="ECO:0000256" key="4">
    <source>
        <dbReference type="ARBA" id="ARBA00022801"/>
    </source>
</evidence>
<organism evidence="8 9">
    <name type="scientific">Flavobacterium limnosediminis JC2902</name>
    <dbReference type="NCBI Taxonomy" id="1341181"/>
    <lineage>
        <taxon>Bacteria</taxon>
        <taxon>Pseudomonadati</taxon>
        <taxon>Bacteroidota</taxon>
        <taxon>Flavobacteriia</taxon>
        <taxon>Flavobacteriales</taxon>
        <taxon>Flavobacteriaceae</taxon>
        <taxon>Flavobacterium</taxon>
    </lineage>
</organism>
<evidence type="ECO:0000313" key="8">
    <source>
        <dbReference type="EMBL" id="ESU28902.1"/>
    </source>
</evidence>
<dbReference type="GO" id="GO:0010945">
    <property type="term" value="F:coenzyme A diphosphatase activity"/>
    <property type="evidence" value="ECO:0007669"/>
    <property type="project" value="InterPro"/>
</dbReference>
<sequence length="213" mass="24342">MDFSDFLKYIPKIEKEKLPSVEAHLKMAPLERISSLSSKEYLDKDPRKAAVMMLLYPRNKEVHLALIVRNSYPGIHASQIAFPGGKVEPTDIDLQFTALRETHEEIGVKPDVIEIIKPFSELYIPPSNFLVSPFLGVVHEEVTFFPSPYEVKRVLELPLRDLLDDSIITKVVMSTSYAENIKVPVFNVDKYVVWGATAMMMSELKETIRKVLY</sequence>
<feature type="domain" description="Nudix hydrolase" evidence="7">
    <location>
        <begin position="46"/>
        <end position="185"/>
    </location>
</feature>
<dbReference type="PANTHER" id="PTHR12992">
    <property type="entry name" value="NUDIX HYDROLASE"/>
    <property type="match status" value="1"/>
</dbReference>
<evidence type="ECO:0000256" key="5">
    <source>
        <dbReference type="ARBA" id="ARBA00022842"/>
    </source>
</evidence>
<keyword evidence="9" id="KW-1185">Reference proteome</keyword>
<comment type="cofactor">
    <cofactor evidence="1">
        <name>Mn(2+)</name>
        <dbReference type="ChEBI" id="CHEBI:29035"/>
    </cofactor>
</comment>
<keyword evidence="6" id="KW-0464">Manganese</keyword>
<keyword evidence="3" id="KW-0479">Metal-binding</keyword>
<dbReference type="EMBL" id="AVGG01000005">
    <property type="protein sequence ID" value="ESU28902.1"/>
    <property type="molecule type" value="Genomic_DNA"/>
</dbReference>
<dbReference type="Pfam" id="PF00293">
    <property type="entry name" value="NUDIX"/>
    <property type="match status" value="1"/>
</dbReference>